<proteinExistence type="predicted"/>
<feature type="domain" description="Protein kinase" evidence="2">
    <location>
        <begin position="298"/>
        <end position="757"/>
    </location>
</feature>
<dbReference type="PROSITE" id="PS50011">
    <property type="entry name" value="PROTEIN_KINASE_DOM"/>
    <property type="match status" value="1"/>
</dbReference>
<feature type="compositionally biased region" description="Basic and acidic residues" evidence="1">
    <location>
        <begin position="429"/>
        <end position="444"/>
    </location>
</feature>
<reference evidence="3 4" key="1">
    <citation type="journal article" date="2017" name="Mol. Ecol.">
        <title>Comparative and population genomic landscape of Phellinus noxius: A hypervariable fungus causing root rot in trees.</title>
        <authorList>
            <person name="Chung C.L."/>
            <person name="Lee T.J."/>
            <person name="Akiba M."/>
            <person name="Lee H.H."/>
            <person name="Kuo T.H."/>
            <person name="Liu D."/>
            <person name="Ke H.M."/>
            <person name="Yokoi T."/>
            <person name="Roa M.B."/>
            <person name="Lu M.J."/>
            <person name="Chang Y.Y."/>
            <person name="Ann P.J."/>
            <person name="Tsai J.N."/>
            <person name="Chen C.Y."/>
            <person name="Tzean S.S."/>
            <person name="Ota Y."/>
            <person name="Hattori T."/>
            <person name="Sahashi N."/>
            <person name="Liou R.F."/>
            <person name="Kikuchi T."/>
            <person name="Tsai I.J."/>
        </authorList>
    </citation>
    <scope>NUCLEOTIDE SEQUENCE [LARGE SCALE GENOMIC DNA]</scope>
    <source>
        <strain evidence="3 4">FFPRI411160</strain>
    </source>
</reference>
<dbReference type="InterPro" id="IPR040976">
    <property type="entry name" value="Pkinase_fungal"/>
</dbReference>
<dbReference type="OrthoDB" id="312874at2759"/>
<dbReference type="InterPro" id="IPR000719">
    <property type="entry name" value="Prot_kinase_dom"/>
</dbReference>
<organism evidence="3 4">
    <name type="scientific">Pyrrhoderma noxium</name>
    <dbReference type="NCBI Taxonomy" id="2282107"/>
    <lineage>
        <taxon>Eukaryota</taxon>
        <taxon>Fungi</taxon>
        <taxon>Dikarya</taxon>
        <taxon>Basidiomycota</taxon>
        <taxon>Agaricomycotina</taxon>
        <taxon>Agaricomycetes</taxon>
        <taxon>Hymenochaetales</taxon>
        <taxon>Hymenochaetaceae</taxon>
        <taxon>Pyrrhoderma</taxon>
    </lineage>
</organism>
<comment type="caution">
    <text evidence="3">The sequence shown here is derived from an EMBL/GenBank/DDBJ whole genome shotgun (WGS) entry which is preliminary data.</text>
</comment>
<evidence type="ECO:0000313" key="3">
    <source>
        <dbReference type="EMBL" id="PAV23541.1"/>
    </source>
</evidence>
<dbReference type="Gene3D" id="1.10.510.10">
    <property type="entry name" value="Transferase(Phosphotransferase) domain 1"/>
    <property type="match status" value="1"/>
</dbReference>
<feature type="compositionally biased region" description="Low complexity" evidence="1">
    <location>
        <begin position="409"/>
        <end position="420"/>
    </location>
</feature>
<feature type="region of interest" description="Disordered" evidence="1">
    <location>
        <begin position="616"/>
        <end position="642"/>
    </location>
</feature>
<sequence>MGKELGQSPSNPQSHGDFVNESLEPVYVFRRNTSAPPLAGQSSPQKYDISDRPICTPERFGQRDAIIRDLGSDVPRGSLDYFKKILPPLRPEFNIHEIASHLIKNGDLTQEEGLYVWKEFRKAPTATTLEKEFFNDPLVNVFRAIRDAALETSNINVAPTLDMVTDGYIVPGSVKSNSAKPDGYLTKNNPELKSENVQKAIHNMQHVLAVNPSRRFTYGVDIEGTELGLWIATRAMVVACDTFDFRTRYVDLIWIFLSLAFASKEDLGWDTSIKSTLDDTNNQRLYDIEIGGEHYCMSESDMISGEKADGLVTSATRVWKAKRDVGGPDVIIKDYWPGDERETEDNIRRMILEDIKDPEKRKFLEEHTLSSITGGRVKCNGEDDHTKNTILRGQSPDMDKKHNIPVAPSQSSQKSKGSNSVRVTPSVAEETKDKKQALSRELERNRRKKYYHRYHYRIVYKEVAVPYYKLRNTDDMITVMIDALKALLYLHEAGWVHRDLSAANLYLYTDPVSQEKRGLIGDLEYAKRVGEGGKHDVRTGTPDYMAIEVALQSYQFRKPQTIGFIKERNKERYFEEKYGKPKNPGKSGIYHNYAHDLESLWWILVWTVFVYEKKPDPTDPTDPTDETSTKREAQQNSHNDLFPGDMDLNVRSSFLKDDNVFEEHMANVSSFFLGQCVIIDLFRVCLLCEYGELEKAVPAPVYSLAPTGIHDFLLTKLLERGIEKGDVVSVFHRPLKRSAEAQDDLQQPDPKRSKTVS</sequence>
<name>A0A286UVE7_9AGAM</name>
<dbReference type="GO" id="GO:0004672">
    <property type="term" value="F:protein kinase activity"/>
    <property type="evidence" value="ECO:0007669"/>
    <property type="project" value="InterPro"/>
</dbReference>
<dbReference type="STRING" id="2282107.A0A286UVE7"/>
<dbReference type="PANTHER" id="PTHR38248:SF2">
    <property type="entry name" value="FUNK1 11"/>
    <property type="match status" value="1"/>
</dbReference>
<dbReference type="GO" id="GO:0005524">
    <property type="term" value="F:ATP binding"/>
    <property type="evidence" value="ECO:0007669"/>
    <property type="project" value="InterPro"/>
</dbReference>
<dbReference type="EMBL" id="NBII01000001">
    <property type="protein sequence ID" value="PAV23541.1"/>
    <property type="molecule type" value="Genomic_DNA"/>
</dbReference>
<dbReference type="SUPFAM" id="SSF56112">
    <property type="entry name" value="Protein kinase-like (PK-like)"/>
    <property type="match status" value="1"/>
</dbReference>
<feature type="region of interest" description="Disordered" evidence="1">
    <location>
        <begin position="374"/>
        <end position="444"/>
    </location>
</feature>
<evidence type="ECO:0000313" key="4">
    <source>
        <dbReference type="Proteomes" id="UP000217199"/>
    </source>
</evidence>
<dbReference type="AlphaFoldDB" id="A0A286UVE7"/>
<dbReference type="Pfam" id="PF17667">
    <property type="entry name" value="Pkinase_fungal"/>
    <property type="match status" value="1"/>
</dbReference>
<keyword evidence="4" id="KW-1185">Reference proteome</keyword>
<dbReference type="InParanoid" id="A0A286UVE7"/>
<dbReference type="Proteomes" id="UP000217199">
    <property type="component" value="Unassembled WGS sequence"/>
</dbReference>
<evidence type="ECO:0000256" key="1">
    <source>
        <dbReference type="SAM" id="MobiDB-lite"/>
    </source>
</evidence>
<accession>A0A286UVE7</accession>
<dbReference type="PANTHER" id="PTHR38248">
    <property type="entry name" value="FUNK1 6"/>
    <property type="match status" value="1"/>
</dbReference>
<evidence type="ECO:0000259" key="2">
    <source>
        <dbReference type="PROSITE" id="PS50011"/>
    </source>
</evidence>
<dbReference type="InterPro" id="IPR011009">
    <property type="entry name" value="Kinase-like_dom_sf"/>
</dbReference>
<protein>
    <recommendedName>
        <fullName evidence="2">Protein kinase domain-containing protein</fullName>
    </recommendedName>
</protein>
<gene>
    <name evidence="3" type="ORF">PNOK_0060900</name>
</gene>